<dbReference type="KEGG" id="azm:DM194_27670"/>
<gene>
    <name evidence="1" type="ORF">DM194_27670</name>
</gene>
<dbReference type="Proteomes" id="UP000249605">
    <property type="component" value="Plasmid unnamed6"/>
</dbReference>
<evidence type="ECO:0000313" key="1">
    <source>
        <dbReference type="EMBL" id="AWU98070.1"/>
    </source>
</evidence>
<dbReference type="OrthoDB" id="878605at2"/>
<proteinExistence type="predicted"/>
<dbReference type="AlphaFoldDB" id="A0A2U9SEM5"/>
<dbReference type="Gene3D" id="3.40.960.10">
    <property type="entry name" value="VSR Endonuclease"/>
    <property type="match status" value="1"/>
</dbReference>
<name>A0A2U9SEM5_9PROT</name>
<geneLocation type="plasmid" evidence="1 2">
    <name>unnamed6</name>
</geneLocation>
<keyword evidence="2" id="KW-1185">Reference proteome</keyword>
<protein>
    <submittedName>
        <fullName evidence="1">Uncharacterized protein</fullName>
    </submittedName>
</protein>
<sequence length="619" mass="69603">MPRKLTTSEFIEKARSVHGRQYDYSRVDYVNSATDIIIVCPQHGEFRQKPANHLAGYDCYACGRDKVSAARAAFAAETGRQFEAKARAVHGDRYDYSGVVYAGCQDNVVIRCNEHGDFHQTPNMHLRGDGCRRCGRRKTQKVNEAKSKRAAASFVNKARLVHGDKYDYSQAVYRRSTEHVLIGCPRHGAFNQTPNMHLHGNGCPRCGQERRDAFQTATAEKAGREFADKARCVHGDRYDYSLVSYTDNTTKVTIVCREHGPFIQSPNPHLMGRGCPDCGDLQRAQHLAEESAAFNASFTGRAREIHGDRYDYSKAVLRGALAKITIVCPKHGPFSQAPTHHLAGQGCRKCGHERVGAARNRAFAQTFIERAKLMHGDRFDYSETEYVDSRTPILVICNVHGATVQLPGEHLRINGYGCRECGMEIHAARARQRAAEAGRTFVERAKAVHGDRYDYRLVEYITSGEKITIICGKHGAFDQAANSHLNGRGCPSCMSSRGEQTIAQWLDEHDMDYVPQANLFGQFRYDFHVPDRNLLIEFDGIQHFIPQNFGGQGPDAAERYFQMVKRNDAAKTDWAQAHGFVLERIAYYEDIVDRLEEIFVQAKGLVVPVGRPKQLDFSF</sequence>
<dbReference type="EMBL" id="CP029836">
    <property type="protein sequence ID" value="AWU98070.1"/>
    <property type="molecule type" value="Genomic_DNA"/>
</dbReference>
<keyword evidence="1" id="KW-0614">Plasmid</keyword>
<evidence type="ECO:0000313" key="2">
    <source>
        <dbReference type="Proteomes" id="UP000249605"/>
    </source>
</evidence>
<reference evidence="1 2" key="1">
    <citation type="submission" date="2018-06" db="EMBL/GenBank/DDBJ databases">
        <title>Complete genome sequencing of Azospirillum sp. M2T2B2.</title>
        <authorList>
            <person name="Heo J."/>
            <person name="Kim S.-J."/>
            <person name="Kwon S.-W."/>
            <person name="Anandham R."/>
        </authorList>
    </citation>
    <scope>NUCLEOTIDE SEQUENCE [LARGE SCALE GENOMIC DNA]</scope>
    <source>
        <strain evidence="1 2">M2T2B2</strain>
        <plasmid evidence="1 2">unnamed6</plasmid>
    </source>
</reference>
<accession>A0A2U9SEM5</accession>
<organism evidence="1 2">
    <name type="scientific">Azospirillum ramasamyi</name>
    <dbReference type="NCBI Taxonomy" id="682998"/>
    <lineage>
        <taxon>Bacteria</taxon>
        <taxon>Pseudomonadati</taxon>
        <taxon>Pseudomonadota</taxon>
        <taxon>Alphaproteobacteria</taxon>
        <taxon>Rhodospirillales</taxon>
        <taxon>Azospirillaceae</taxon>
        <taxon>Azospirillum</taxon>
    </lineage>
</organism>
<dbReference type="RefSeq" id="WP_111070859.1">
    <property type="nucleotide sequence ID" value="NZ_CP029836.1"/>
</dbReference>